<sequence length="613" mass="70627">MSYHLILKFADVSTGLLFNSNQSKKDTRIKMTTLHVPQISISPVDSDIHSLDDLFRKSRRLQKVLSDTEQQLIRGIIDARRDAAISRAELEREKMMLSSEVQEKDSRMEQLQDELNEKIQLRAEMAGRTEKLLDIKEKQRKRDVTKLEKTIKELHQDIYEKAQTIDQREKELVDFKEQIRGLLEENDKLRESVAIHERVFVEKNELQEEIIRVKRDLEEKDNLLNKFVYPVQENQSDSKESNLLKRVLTPRPKQLEMEVNQLKIRLAQKERELDDMADDLQQREVEMERLQELNKNLEENVKAMNAKYEAKAVELAQLNERQSKRMNKLNGEVKELMIEASKNGVSESQREIKALECSVLLLSNQYNNLQHELQRISRKIREISDQDVELSSVPVAKRFSVLINSLKEENIKEKDKLQNTASVLNGDLKGCSAKLQLVKWKLEAKMRGLPDIEEQKFPRSILKYTPSTPQKNYTGSGVSPQPSKDKTEASSSTPSTKPTSADSRKQVRLHCPPLDQNGSPAKKEIDYARSSFKLESHSAKGHSRMQRTPHCPAQVSHGAKHSVTGLKLFNLPPAKSTPEDREDSGHLTRRAKCDSGRSSTNLRTMPSRYHMSR</sequence>
<dbReference type="InParanoid" id="A0A1S3JCP0"/>
<evidence type="ECO:0000313" key="3">
    <source>
        <dbReference type="Proteomes" id="UP000085678"/>
    </source>
</evidence>
<dbReference type="Proteomes" id="UP000085678">
    <property type="component" value="Unplaced"/>
</dbReference>
<name>A0A1S3JCP0_LINAN</name>
<protein>
    <submittedName>
        <fullName evidence="4">Interaptin isoform X1</fullName>
    </submittedName>
</protein>
<feature type="region of interest" description="Disordered" evidence="2">
    <location>
        <begin position="463"/>
        <end position="522"/>
    </location>
</feature>
<feature type="compositionally biased region" description="Low complexity" evidence="2">
    <location>
        <begin position="489"/>
        <end position="501"/>
    </location>
</feature>
<reference evidence="4" key="1">
    <citation type="submission" date="2025-08" db="UniProtKB">
        <authorList>
            <consortium name="RefSeq"/>
        </authorList>
    </citation>
    <scope>IDENTIFICATION</scope>
    <source>
        <tissue evidence="4">Gonads</tissue>
    </source>
</reference>
<feature type="coiled-coil region" evidence="1">
    <location>
        <begin position="252"/>
        <end position="386"/>
    </location>
</feature>
<feature type="region of interest" description="Disordered" evidence="2">
    <location>
        <begin position="535"/>
        <end position="613"/>
    </location>
</feature>
<accession>A0A1S3JCP0</accession>
<feature type="coiled-coil region" evidence="1">
    <location>
        <begin position="51"/>
        <end position="128"/>
    </location>
</feature>
<evidence type="ECO:0000256" key="1">
    <source>
        <dbReference type="SAM" id="Coils"/>
    </source>
</evidence>
<gene>
    <name evidence="4" type="primary">LOC106172116</name>
</gene>
<dbReference type="GeneID" id="106172116"/>
<organism evidence="3 4">
    <name type="scientific">Lingula anatina</name>
    <name type="common">Brachiopod</name>
    <name type="synonym">Lingula unguis</name>
    <dbReference type="NCBI Taxonomy" id="7574"/>
    <lineage>
        <taxon>Eukaryota</taxon>
        <taxon>Metazoa</taxon>
        <taxon>Spiralia</taxon>
        <taxon>Lophotrochozoa</taxon>
        <taxon>Brachiopoda</taxon>
        <taxon>Linguliformea</taxon>
        <taxon>Lingulata</taxon>
        <taxon>Lingulida</taxon>
        <taxon>Linguloidea</taxon>
        <taxon>Lingulidae</taxon>
        <taxon>Lingula</taxon>
    </lineage>
</organism>
<evidence type="ECO:0000256" key="2">
    <source>
        <dbReference type="SAM" id="MobiDB-lite"/>
    </source>
</evidence>
<feature type="compositionally biased region" description="Polar residues" evidence="2">
    <location>
        <begin position="465"/>
        <end position="482"/>
    </location>
</feature>
<proteinExistence type="predicted"/>
<dbReference type="KEGG" id="lak:106172116"/>
<dbReference type="AlphaFoldDB" id="A0A1S3JCP0"/>
<keyword evidence="1" id="KW-0175">Coiled coil</keyword>
<dbReference type="PANTHER" id="PTHR23159">
    <property type="entry name" value="CENTROSOMAL PROTEIN 2"/>
    <property type="match status" value="1"/>
</dbReference>
<dbReference type="RefSeq" id="XP_013408167.1">
    <property type="nucleotide sequence ID" value="XM_013552713.1"/>
</dbReference>
<dbReference type="STRING" id="7574.A0A1S3JCP0"/>
<feature type="compositionally biased region" description="Basic and acidic residues" evidence="2">
    <location>
        <begin position="577"/>
        <end position="595"/>
    </location>
</feature>
<keyword evidence="3" id="KW-1185">Reference proteome</keyword>
<evidence type="ECO:0000313" key="4">
    <source>
        <dbReference type="RefSeq" id="XP_013408167.1"/>
    </source>
</evidence>
<feature type="coiled-coil region" evidence="1">
    <location>
        <begin position="165"/>
        <end position="223"/>
    </location>
</feature>
<dbReference type="PANTHER" id="PTHR23159:SF31">
    <property type="entry name" value="CENTROSOME-ASSOCIATED PROTEIN CEP250 ISOFORM X1"/>
    <property type="match status" value="1"/>
</dbReference>